<dbReference type="InterPro" id="IPR003593">
    <property type="entry name" value="AAA+_ATPase"/>
</dbReference>
<dbReference type="Pfam" id="PF00005">
    <property type="entry name" value="ABC_tran"/>
    <property type="match status" value="1"/>
</dbReference>
<dbReference type="GO" id="GO:0005524">
    <property type="term" value="F:ATP binding"/>
    <property type="evidence" value="ECO:0007669"/>
    <property type="project" value="UniProtKB-KW"/>
</dbReference>
<dbReference type="PANTHER" id="PTHR46743:SF2">
    <property type="entry name" value="TEICHOIC ACIDS EXPORT ATP-BINDING PROTEIN TAGH"/>
    <property type="match status" value="1"/>
</dbReference>
<comment type="caution">
    <text evidence="6">The sequence shown here is derived from an EMBL/GenBank/DDBJ whole genome shotgun (WGS) entry which is preliminary data.</text>
</comment>
<organism evidence="6 7">
    <name type="scientific">Rhodobacter lacus</name>
    <dbReference type="NCBI Taxonomy" id="1641972"/>
    <lineage>
        <taxon>Bacteria</taxon>
        <taxon>Pseudomonadati</taxon>
        <taxon>Pseudomonadota</taxon>
        <taxon>Alphaproteobacteria</taxon>
        <taxon>Rhodobacterales</taxon>
        <taxon>Rhodobacter group</taxon>
        <taxon>Rhodobacter</taxon>
    </lineage>
</organism>
<dbReference type="Proteomes" id="UP001597413">
    <property type="component" value="Unassembled WGS sequence"/>
</dbReference>
<comment type="similarity">
    <text evidence="1">Belongs to the ABC transporter superfamily.</text>
</comment>
<evidence type="ECO:0000256" key="2">
    <source>
        <dbReference type="ARBA" id="ARBA00022448"/>
    </source>
</evidence>
<evidence type="ECO:0000313" key="7">
    <source>
        <dbReference type="Proteomes" id="UP001597413"/>
    </source>
</evidence>
<dbReference type="CDD" id="cd03220">
    <property type="entry name" value="ABC_KpsT_Wzt"/>
    <property type="match status" value="1"/>
</dbReference>
<evidence type="ECO:0000256" key="4">
    <source>
        <dbReference type="ARBA" id="ARBA00022840"/>
    </source>
</evidence>
<dbReference type="Gene3D" id="3.40.50.300">
    <property type="entry name" value="P-loop containing nucleotide triphosphate hydrolases"/>
    <property type="match status" value="1"/>
</dbReference>
<proteinExistence type="inferred from homology"/>
<keyword evidence="7" id="KW-1185">Reference proteome</keyword>
<dbReference type="EMBL" id="JBHUIX010000003">
    <property type="protein sequence ID" value="MFD2173090.1"/>
    <property type="molecule type" value="Genomic_DNA"/>
</dbReference>
<protein>
    <submittedName>
        <fullName evidence="6">ABC transporter ATP-binding protein</fullName>
    </submittedName>
</protein>
<dbReference type="PANTHER" id="PTHR46743">
    <property type="entry name" value="TEICHOIC ACIDS EXPORT ATP-BINDING PROTEIN TAGH"/>
    <property type="match status" value="1"/>
</dbReference>
<dbReference type="RefSeq" id="WP_377387020.1">
    <property type="nucleotide sequence ID" value="NZ_JBHUIX010000003.1"/>
</dbReference>
<keyword evidence="3" id="KW-0547">Nucleotide-binding</keyword>
<dbReference type="InterPro" id="IPR027417">
    <property type="entry name" value="P-loop_NTPase"/>
</dbReference>
<keyword evidence="4 6" id="KW-0067">ATP-binding</keyword>
<sequence>MIELRNLCKTYVTNGRRKVVANRINAVFPPRRAVAVLGRNGAGKSSLLRMISGAMDPDSGQVIRHGTVSWPVGFSGSFHSDLTGLQNVRFIARVYGVDTDELADFVADFAELGDHFNLPVRSYSSGMKSRLAFGVSMGIHFDTYLVDEVTAVGDASFKNKSESLFNQRLSESAAVMVTHTMGQVRRLCHHAGVLENGNFYFYEDVEEAIAHHQRLMGSDDKGDE</sequence>
<dbReference type="InterPro" id="IPR017871">
    <property type="entry name" value="ABC_transporter-like_CS"/>
</dbReference>
<dbReference type="PROSITE" id="PS50893">
    <property type="entry name" value="ABC_TRANSPORTER_2"/>
    <property type="match status" value="1"/>
</dbReference>
<evidence type="ECO:0000256" key="3">
    <source>
        <dbReference type="ARBA" id="ARBA00022741"/>
    </source>
</evidence>
<accession>A0ABW5A6B6</accession>
<dbReference type="InterPro" id="IPR050683">
    <property type="entry name" value="Bact_Polysacc_Export_ATP-bd"/>
</dbReference>
<dbReference type="SUPFAM" id="SSF52540">
    <property type="entry name" value="P-loop containing nucleoside triphosphate hydrolases"/>
    <property type="match status" value="1"/>
</dbReference>
<evidence type="ECO:0000313" key="6">
    <source>
        <dbReference type="EMBL" id="MFD2173090.1"/>
    </source>
</evidence>
<keyword evidence="2" id="KW-0813">Transport</keyword>
<dbReference type="InterPro" id="IPR003439">
    <property type="entry name" value="ABC_transporter-like_ATP-bd"/>
</dbReference>
<evidence type="ECO:0000259" key="5">
    <source>
        <dbReference type="PROSITE" id="PS50893"/>
    </source>
</evidence>
<name>A0ABW5A6B6_9RHOB</name>
<evidence type="ECO:0000256" key="1">
    <source>
        <dbReference type="ARBA" id="ARBA00005417"/>
    </source>
</evidence>
<dbReference type="InterPro" id="IPR015860">
    <property type="entry name" value="ABC_transpr_TagH-like"/>
</dbReference>
<feature type="domain" description="ABC transporter" evidence="5">
    <location>
        <begin position="2"/>
        <end position="221"/>
    </location>
</feature>
<gene>
    <name evidence="6" type="ORF">ACFSM0_03180</name>
</gene>
<dbReference type="SMART" id="SM00382">
    <property type="entry name" value="AAA"/>
    <property type="match status" value="1"/>
</dbReference>
<dbReference type="PROSITE" id="PS00211">
    <property type="entry name" value="ABC_TRANSPORTER_1"/>
    <property type="match status" value="1"/>
</dbReference>
<reference evidence="7" key="1">
    <citation type="journal article" date="2019" name="Int. J. Syst. Evol. Microbiol.">
        <title>The Global Catalogue of Microorganisms (GCM) 10K type strain sequencing project: providing services to taxonomists for standard genome sequencing and annotation.</title>
        <authorList>
            <consortium name="The Broad Institute Genomics Platform"/>
            <consortium name="The Broad Institute Genome Sequencing Center for Infectious Disease"/>
            <person name="Wu L."/>
            <person name="Ma J."/>
        </authorList>
    </citation>
    <scope>NUCLEOTIDE SEQUENCE [LARGE SCALE GENOMIC DNA]</scope>
    <source>
        <strain evidence="7">CCUG 55131</strain>
    </source>
</reference>